<sequence length="128" mass="15373">MSNIDQIKLTAAFKQACEIFNMKPEFVIQQFVDNVDIARYMCFPFEEKRWANVLIMEQIIAEIESADELNGYYEFSEKWAAMMKKDRKNAFENTKKLLDEWHKVILENRIYEIMKDDDERNDNLSNKD</sequence>
<dbReference type="RefSeq" id="WP_105726529.1">
    <property type="nucleotide sequence ID" value="NZ_PVBS01000002.1"/>
</dbReference>
<proteinExistence type="predicted"/>
<protein>
    <submittedName>
        <fullName evidence="1">Uncharacterized protein</fullName>
    </submittedName>
</protein>
<accession>A0A2S9JMG9</accession>
<keyword evidence="2" id="KW-1185">Reference proteome</keyword>
<dbReference type="EMBL" id="PVBS01000002">
    <property type="protein sequence ID" value="PRD54308.1"/>
    <property type="molecule type" value="Genomic_DNA"/>
</dbReference>
<organism evidence="1 2">
    <name type="scientific">Sphingobacterium gobiense</name>
    <dbReference type="NCBI Taxonomy" id="1382456"/>
    <lineage>
        <taxon>Bacteria</taxon>
        <taxon>Pseudomonadati</taxon>
        <taxon>Bacteroidota</taxon>
        <taxon>Sphingobacteriia</taxon>
        <taxon>Sphingobacteriales</taxon>
        <taxon>Sphingobacteriaceae</taxon>
        <taxon>Sphingobacterium</taxon>
    </lineage>
</organism>
<dbReference type="AlphaFoldDB" id="A0A2S9JMG9"/>
<reference evidence="1 2" key="1">
    <citation type="submission" date="2018-02" db="EMBL/GenBank/DDBJ databases">
        <title>The draft genome of Sphingobacterium gobiense H7.</title>
        <authorList>
            <person name="Li L."/>
            <person name="Liu L."/>
            <person name="Zhang X."/>
            <person name="Wang T."/>
            <person name="Liang L."/>
        </authorList>
    </citation>
    <scope>NUCLEOTIDE SEQUENCE [LARGE SCALE GENOMIC DNA]</scope>
    <source>
        <strain evidence="1 2">ACCC 05757</strain>
    </source>
</reference>
<evidence type="ECO:0000313" key="1">
    <source>
        <dbReference type="EMBL" id="PRD54308.1"/>
    </source>
</evidence>
<comment type="caution">
    <text evidence="1">The sequence shown here is derived from an EMBL/GenBank/DDBJ whole genome shotgun (WGS) entry which is preliminary data.</text>
</comment>
<dbReference type="OrthoDB" id="763804at2"/>
<gene>
    <name evidence="1" type="ORF">C5749_12620</name>
</gene>
<name>A0A2S9JMG9_9SPHI</name>
<evidence type="ECO:0000313" key="2">
    <source>
        <dbReference type="Proteomes" id="UP000238642"/>
    </source>
</evidence>
<dbReference type="Proteomes" id="UP000238642">
    <property type="component" value="Unassembled WGS sequence"/>
</dbReference>